<evidence type="ECO:0000313" key="1">
    <source>
        <dbReference type="EMBL" id="EFX60981.1"/>
    </source>
</evidence>
<accession>E9I4U9</accession>
<gene>
    <name evidence="1" type="ORF">DAPPUDRAFT_274858</name>
</gene>
<keyword evidence="2" id="KW-1185">Reference proteome</keyword>
<sequence>MVQKQATAADYYYSTPLLYFPKTTITHATPSHYTKANECLSAPGFYTEATTPYVTTKDADYQIVTFILHPKLNNYIYGDQVLQSSESSKSVAIYFLIKEATTIV</sequence>
<dbReference type="KEGG" id="dpx:DAPPUDRAFT_274858"/>
<dbReference type="HOGENOM" id="CLU_2252737_0_0_1"/>
<reference evidence="1 2" key="1">
    <citation type="journal article" date="2011" name="Science">
        <title>The ecoresponsive genome of Daphnia pulex.</title>
        <authorList>
            <person name="Colbourne J.K."/>
            <person name="Pfrender M.E."/>
            <person name="Gilbert D."/>
            <person name="Thomas W.K."/>
            <person name="Tucker A."/>
            <person name="Oakley T.H."/>
            <person name="Tokishita S."/>
            <person name="Aerts A."/>
            <person name="Arnold G.J."/>
            <person name="Basu M.K."/>
            <person name="Bauer D.J."/>
            <person name="Caceres C.E."/>
            <person name="Carmel L."/>
            <person name="Casola C."/>
            <person name="Choi J.H."/>
            <person name="Detter J.C."/>
            <person name="Dong Q."/>
            <person name="Dusheyko S."/>
            <person name="Eads B.D."/>
            <person name="Frohlich T."/>
            <person name="Geiler-Samerotte K.A."/>
            <person name="Gerlach D."/>
            <person name="Hatcher P."/>
            <person name="Jogdeo S."/>
            <person name="Krijgsveld J."/>
            <person name="Kriventseva E.V."/>
            <person name="Kultz D."/>
            <person name="Laforsch C."/>
            <person name="Lindquist E."/>
            <person name="Lopez J."/>
            <person name="Manak J.R."/>
            <person name="Muller J."/>
            <person name="Pangilinan J."/>
            <person name="Patwardhan R.P."/>
            <person name="Pitluck S."/>
            <person name="Pritham E.J."/>
            <person name="Rechtsteiner A."/>
            <person name="Rho M."/>
            <person name="Rogozin I.B."/>
            <person name="Sakarya O."/>
            <person name="Salamov A."/>
            <person name="Schaack S."/>
            <person name="Shapiro H."/>
            <person name="Shiga Y."/>
            <person name="Skalitzky C."/>
            <person name="Smith Z."/>
            <person name="Souvorov A."/>
            <person name="Sung W."/>
            <person name="Tang Z."/>
            <person name="Tsuchiya D."/>
            <person name="Tu H."/>
            <person name="Vos H."/>
            <person name="Wang M."/>
            <person name="Wolf Y.I."/>
            <person name="Yamagata H."/>
            <person name="Yamada T."/>
            <person name="Ye Y."/>
            <person name="Shaw J.R."/>
            <person name="Andrews J."/>
            <person name="Crease T.J."/>
            <person name="Tang H."/>
            <person name="Lucas S.M."/>
            <person name="Robertson H.M."/>
            <person name="Bork P."/>
            <person name="Koonin E.V."/>
            <person name="Zdobnov E.M."/>
            <person name="Grigoriev I.V."/>
            <person name="Lynch M."/>
            <person name="Boore J.L."/>
        </authorList>
    </citation>
    <scope>NUCLEOTIDE SEQUENCE [LARGE SCALE GENOMIC DNA]</scope>
</reference>
<evidence type="ECO:0000313" key="2">
    <source>
        <dbReference type="Proteomes" id="UP000000305"/>
    </source>
</evidence>
<dbReference type="InParanoid" id="E9I4U9"/>
<organism evidence="1 2">
    <name type="scientific">Daphnia pulex</name>
    <name type="common">Water flea</name>
    <dbReference type="NCBI Taxonomy" id="6669"/>
    <lineage>
        <taxon>Eukaryota</taxon>
        <taxon>Metazoa</taxon>
        <taxon>Ecdysozoa</taxon>
        <taxon>Arthropoda</taxon>
        <taxon>Crustacea</taxon>
        <taxon>Branchiopoda</taxon>
        <taxon>Diplostraca</taxon>
        <taxon>Cladocera</taxon>
        <taxon>Anomopoda</taxon>
        <taxon>Daphniidae</taxon>
        <taxon>Daphnia</taxon>
    </lineage>
</organism>
<dbReference type="AlphaFoldDB" id="E9I4U9"/>
<proteinExistence type="predicted"/>
<dbReference type="EMBL" id="GL735208">
    <property type="protein sequence ID" value="EFX60981.1"/>
    <property type="molecule type" value="Genomic_DNA"/>
</dbReference>
<dbReference type="Proteomes" id="UP000000305">
    <property type="component" value="Unassembled WGS sequence"/>
</dbReference>
<protein>
    <submittedName>
        <fullName evidence="1">Uncharacterized protein</fullName>
    </submittedName>
</protein>
<name>E9I4U9_DAPPU</name>